<dbReference type="SMART" id="SM00336">
    <property type="entry name" value="BBOX"/>
    <property type="match status" value="1"/>
</dbReference>
<evidence type="ECO:0000256" key="3">
    <source>
        <dbReference type="ARBA" id="ARBA00022833"/>
    </source>
</evidence>
<dbReference type="GeneTree" id="ENSGT00940000154647"/>
<protein>
    <recommendedName>
        <fullName evidence="5">B box-type domain-containing protein</fullName>
    </recommendedName>
</protein>
<accession>A0A8C6RZF2</accession>
<evidence type="ECO:0000256" key="4">
    <source>
        <dbReference type="PROSITE-ProRule" id="PRU00024"/>
    </source>
</evidence>
<dbReference type="Pfam" id="PF13445">
    <property type="entry name" value="zf-RING_UBOX"/>
    <property type="match status" value="1"/>
</dbReference>
<dbReference type="SUPFAM" id="SSF57850">
    <property type="entry name" value="RING/U-box"/>
    <property type="match status" value="1"/>
</dbReference>
<dbReference type="Pfam" id="PF00643">
    <property type="entry name" value="zf-B_box"/>
    <property type="match status" value="1"/>
</dbReference>
<dbReference type="Gene3D" id="3.30.40.10">
    <property type="entry name" value="Zinc/RING finger domain, C3HC4 (zinc finger)"/>
    <property type="match status" value="1"/>
</dbReference>
<evidence type="ECO:0000313" key="6">
    <source>
        <dbReference type="Ensembl" id="ENSNGAP00000025338.1"/>
    </source>
</evidence>
<organism evidence="6 7">
    <name type="scientific">Nannospalax galili</name>
    <name type="common">Northern Israeli blind subterranean mole rat</name>
    <name type="synonym">Spalax galili</name>
    <dbReference type="NCBI Taxonomy" id="1026970"/>
    <lineage>
        <taxon>Eukaryota</taxon>
        <taxon>Metazoa</taxon>
        <taxon>Chordata</taxon>
        <taxon>Craniata</taxon>
        <taxon>Vertebrata</taxon>
        <taxon>Euteleostomi</taxon>
        <taxon>Mammalia</taxon>
        <taxon>Eutheria</taxon>
        <taxon>Euarchontoglires</taxon>
        <taxon>Glires</taxon>
        <taxon>Rodentia</taxon>
        <taxon>Myomorpha</taxon>
        <taxon>Muroidea</taxon>
        <taxon>Spalacidae</taxon>
        <taxon>Spalacinae</taxon>
        <taxon>Nannospalax</taxon>
    </lineage>
</organism>
<keyword evidence="1" id="KW-0479">Metal-binding</keyword>
<keyword evidence="7" id="KW-1185">Reference proteome</keyword>
<sequence>MASAVLGSIQEEVTCPICLELLKEPVSADCGHTFCRNSIKLNYESTKDQREGYQFGNLQTNQHVAKVVERVKGMMSCPEEARSVHHCTSHGERLQLFCEKDRKLICWLCQQSQEHHSDQTLLIEEVAQEYRLQVALQKLMTDKKKCENWKDDLQEDGTFWQKQIQSDVWNVQEEFKRLRDILDSQEKNELQKLKQEEEDVLSSLAECENKWLMASLISDLQCRLQGSTLEMLQVRLKEVPAPESQEMKPKSIPKGQRWFRAPLVRGMLEVFGELTKVQSS</sequence>
<evidence type="ECO:0000256" key="1">
    <source>
        <dbReference type="ARBA" id="ARBA00022723"/>
    </source>
</evidence>
<dbReference type="PANTHER" id="PTHR24103">
    <property type="entry name" value="E3 UBIQUITIN-PROTEIN LIGASE TRIM"/>
    <property type="match status" value="1"/>
</dbReference>
<proteinExistence type="predicted"/>
<evidence type="ECO:0000256" key="2">
    <source>
        <dbReference type="ARBA" id="ARBA00022771"/>
    </source>
</evidence>
<dbReference type="Gene3D" id="3.30.160.60">
    <property type="entry name" value="Classic Zinc Finger"/>
    <property type="match status" value="1"/>
</dbReference>
<dbReference type="Proteomes" id="UP000694381">
    <property type="component" value="Unassembled WGS sequence"/>
</dbReference>
<evidence type="ECO:0000313" key="7">
    <source>
        <dbReference type="Proteomes" id="UP000694381"/>
    </source>
</evidence>
<dbReference type="Ensembl" id="ENSNGAT00000031058.1">
    <property type="protein sequence ID" value="ENSNGAP00000025338.1"/>
    <property type="gene ID" value="ENSNGAG00000023325.1"/>
</dbReference>
<dbReference type="SUPFAM" id="SSF57845">
    <property type="entry name" value="B-box zinc-binding domain"/>
    <property type="match status" value="1"/>
</dbReference>
<keyword evidence="3" id="KW-0862">Zinc</keyword>
<dbReference type="InterPro" id="IPR013083">
    <property type="entry name" value="Znf_RING/FYVE/PHD"/>
</dbReference>
<dbReference type="GO" id="GO:0008270">
    <property type="term" value="F:zinc ion binding"/>
    <property type="evidence" value="ECO:0007669"/>
    <property type="project" value="UniProtKB-KW"/>
</dbReference>
<dbReference type="AlphaFoldDB" id="A0A8C6RZF2"/>
<feature type="domain" description="B box-type" evidence="5">
    <location>
        <begin position="82"/>
        <end position="129"/>
    </location>
</feature>
<dbReference type="PROSITE" id="PS50119">
    <property type="entry name" value="ZF_BBOX"/>
    <property type="match status" value="1"/>
</dbReference>
<dbReference type="InterPro" id="IPR000315">
    <property type="entry name" value="Znf_B-box"/>
</dbReference>
<name>A0A8C6RZF2_NANGA</name>
<dbReference type="InterPro" id="IPR050143">
    <property type="entry name" value="TRIM/RBCC"/>
</dbReference>
<reference evidence="6" key="1">
    <citation type="submission" date="2025-08" db="UniProtKB">
        <authorList>
            <consortium name="Ensembl"/>
        </authorList>
    </citation>
    <scope>IDENTIFICATION</scope>
</reference>
<dbReference type="InterPro" id="IPR027370">
    <property type="entry name" value="Znf-RING_euk"/>
</dbReference>
<keyword evidence="2 4" id="KW-0863">Zinc-finger</keyword>
<evidence type="ECO:0000259" key="5">
    <source>
        <dbReference type="PROSITE" id="PS50119"/>
    </source>
</evidence>
<reference evidence="6" key="2">
    <citation type="submission" date="2025-09" db="UniProtKB">
        <authorList>
            <consortium name="Ensembl"/>
        </authorList>
    </citation>
    <scope>IDENTIFICATION</scope>
</reference>